<dbReference type="RefSeq" id="WP_048195794.1">
    <property type="nucleotide sequence ID" value="NZ_CAAGSM010000004.1"/>
</dbReference>
<protein>
    <submittedName>
        <fullName evidence="4">rRNA biogenesis protein</fullName>
    </submittedName>
</protein>
<dbReference type="GO" id="GO:0031428">
    <property type="term" value="C:box C/D methylation guide snoRNP complex"/>
    <property type="evidence" value="ECO:0007669"/>
    <property type="project" value="InterPro"/>
</dbReference>
<dbReference type="SUPFAM" id="SSF89124">
    <property type="entry name" value="Nop domain"/>
    <property type="match status" value="1"/>
</dbReference>
<comment type="caution">
    <text evidence="4">The sequence shown here is derived from an EMBL/GenBank/DDBJ whole genome shotgun (WGS) entry which is preliminary data.</text>
</comment>
<name>A0A099SZN7_METMT</name>
<dbReference type="EMBL" id="JRHO01000014">
    <property type="protein sequence ID" value="KGK98370.1"/>
    <property type="molecule type" value="Genomic_DNA"/>
</dbReference>
<proteinExistence type="inferred from homology"/>
<dbReference type="InterPro" id="IPR042239">
    <property type="entry name" value="Nop_C"/>
</dbReference>
<comment type="similarity">
    <text evidence="1">Belongs to the NOP5/NOP56 family.</text>
</comment>
<reference evidence="4 5" key="1">
    <citation type="submission" date="2014-09" db="EMBL/GenBank/DDBJ databases">
        <title>Draft genome sequence of an obligately methylotrophic methanogen, Methanococcoides methylutens, isolated from marine sediment.</title>
        <authorList>
            <person name="Guan Y."/>
            <person name="Ngugi D.K."/>
            <person name="Blom J."/>
            <person name="Ali S."/>
            <person name="Ferry J.G."/>
            <person name="Stingl U."/>
        </authorList>
    </citation>
    <scope>NUCLEOTIDE SEQUENCE [LARGE SCALE GENOMIC DNA]</scope>
    <source>
        <strain evidence="4 5">DSM 2657</strain>
    </source>
</reference>
<dbReference type="Proteomes" id="UP000029859">
    <property type="component" value="Unassembled WGS sequence"/>
</dbReference>
<dbReference type="InterPro" id="IPR045056">
    <property type="entry name" value="Nop56/Nop58"/>
</dbReference>
<feature type="region of interest" description="Disordered" evidence="2">
    <location>
        <begin position="308"/>
        <end position="342"/>
    </location>
</feature>
<evidence type="ECO:0000313" key="4">
    <source>
        <dbReference type="EMBL" id="KGK98370.1"/>
    </source>
</evidence>
<sequence>MKIITWYGVLTLEDNVVVDCELFNKDVEELAEGLLQRNVAGAHPPEAGFDIRAPAISFYFVEDDREYDSLLRDVSIRAGKLRISRTNTPDMRIIQAVEALGDIDDAANALSERLSEWYGLHFPELGFSSEQLARFVKEHGARSNIPVDDAMFEKASSSMGAELPPADEELVKQFASNICDMYDNRHSIEESILRNMEEIAPNLTNIAGPLIGARLISMTGGLERLSQLPSSTVQVMGASRALFKHLRSRAPSPKHGLIFNHPLIKNSPWWQRGKIARALAAKISLACRTDVYSGELSPAIKVGLEKKVNSIKSSNPKPPAREKPSGKGRGKAKGNMNSGGRR</sequence>
<dbReference type="GO" id="GO:0030515">
    <property type="term" value="F:snoRNA binding"/>
    <property type="evidence" value="ECO:0007669"/>
    <property type="project" value="InterPro"/>
</dbReference>
<dbReference type="Gene3D" id="1.10.246.90">
    <property type="entry name" value="Nop domain"/>
    <property type="match status" value="1"/>
</dbReference>
<gene>
    <name evidence="4" type="ORF">LI82_11730</name>
</gene>
<dbReference type="PANTHER" id="PTHR10894:SF0">
    <property type="entry name" value="NUCLEOLAR PROTEIN 56"/>
    <property type="match status" value="1"/>
</dbReference>
<dbReference type="Gene3D" id="1.10.287.4070">
    <property type="match status" value="1"/>
</dbReference>
<feature type="domain" description="Nop" evidence="3">
    <location>
        <begin position="199"/>
        <end position="313"/>
    </location>
</feature>
<dbReference type="PROSITE" id="PS51358">
    <property type="entry name" value="NOP"/>
    <property type="match status" value="1"/>
</dbReference>
<dbReference type="Pfam" id="PF01798">
    <property type="entry name" value="Nop"/>
    <property type="match status" value="1"/>
</dbReference>
<accession>A0A099SZN7</accession>
<dbReference type="PANTHER" id="PTHR10894">
    <property type="entry name" value="NUCLEOLAR PROTEIN 5 NUCLEOLAR PROTEIN NOP5 NOP58"/>
    <property type="match status" value="1"/>
</dbReference>
<dbReference type="InterPro" id="IPR036070">
    <property type="entry name" value="Nop_dom_sf"/>
</dbReference>
<dbReference type="OrthoDB" id="11877at2157"/>
<evidence type="ECO:0000313" key="5">
    <source>
        <dbReference type="Proteomes" id="UP000029859"/>
    </source>
</evidence>
<organism evidence="4 5">
    <name type="scientific">Methanococcoides methylutens</name>
    <dbReference type="NCBI Taxonomy" id="2226"/>
    <lineage>
        <taxon>Archaea</taxon>
        <taxon>Methanobacteriati</taxon>
        <taxon>Methanobacteriota</taxon>
        <taxon>Stenosarchaea group</taxon>
        <taxon>Methanomicrobia</taxon>
        <taxon>Methanosarcinales</taxon>
        <taxon>Methanosarcinaceae</taxon>
        <taxon>Methanococcoides</taxon>
    </lineage>
</organism>
<keyword evidence="5" id="KW-1185">Reference proteome</keyword>
<evidence type="ECO:0000259" key="3">
    <source>
        <dbReference type="PROSITE" id="PS51358"/>
    </source>
</evidence>
<dbReference type="InterPro" id="IPR012976">
    <property type="entry name" value="NOSIC"/>
</dbReference>
<evidence type="ECO:0000256" key="1">
    <source>
        <dbReference type="ARBA" id="ARBA00009211"/>
    </source>
</evidence>
<dbReference type="SMART" id="SM00931">
    <property type="entry name" value="NOSIC"/>
    <property type="match status" value="1"/>
</dbReference>
<dbReference type="InterPro" id="IPR002687">
    <property type="entry name" value="Nop_dom"/>
</dbReference>
<evidence type="ECO:0000256" key="2">
    <source>
        <dbReference type="SAM" id="MobiDB-lite"/>
    </source>
</evidence>
<dbReference type="AlphaFoldDB" id="A0A099SZN7"/>